<dbReference type="InterPro" id="IPR025629">
    <property type="entry name" value="DUF4287"/>
</dbReference>
<gene>
    <name evidence="2" type="ORF">ATJ88_0347</name>
</gene>
<evidence type="ECO:0000313" key="2">
    <source>
        <dbReference type="EMBL" id="PFG41705.1"/>
    </source>
</evidence>
<name>A0A2A9ETZ4_9MICO</name>
<evidence type="ECO:0000256" key="1">
    <source>
        <dbReference type="SAM" id="MobiDB-lite"/>
    </source>
</evidence>
<dbReference type="Proteomes" id="UP000224130">
    <property type="component" value="Unassembled WGS sequence"/>
</dbReference>
<protein>
    <submittedName>
        <fullName evidence="2">Uncharacterized protein DUF4287</fullName>
    </submittedName>
</protein>
<accession>A0A2A9ETZ4</accession>
<organism evidence="2 3">
    <name type="scientific">Isoptericola jiangsuensis</name>
    <dbReference type="NCBI Taxonomy" id="548579"/>
    <lineage>
        <taxon>Bacteria</taxon>
        <taxon>Bacillati</taxon>
        <taxon>Actinomycetota</taxon>
        <taxon>Actinomycetes</taxon>
        <taxon>Micrococcales</taxon>
        <taxon>Promicromonosporaceae</taxon>
        <taxon>Isoptericola</taxon>
    </lineage>
</organism>
<comment type="caution">
    <text evidence="2">The sequence shown here is derived from an EMBL/GenBank/DDBJ whole genome shotgun (WGS) entry which is preliminary data.</text>
</comment>
<dbReference type="RefSeq" id="WP_098462325.1">
    <property type="nucleotide sequence ID" value="NZ_PDJJ01000001.1"/>
</dbReference>
<sequence length="96" mass="10050">MSFQAYLDAVEKKTGKTPRALVDEAAEKGFGAGTKAAPILQWLADDYGLGRGHGMAMVHVITKGPGIGDKHVGTTGTHRDESDTLWLDGAATKPSA</sequence>
<feature type="region of interest" description="Disordered" evidence="1">
    <location>
        <begin position="67"/>
        <end position="96"/>
    </location>
</feature>
<reference evidence="2 3" key="1">
    <citation type="submission" date="2017-10" db="EMBL/GenBank/DDBJ databases">
        <title>Sequencing the genomes of 1000 actinobacteria strains.</title>
        <authorList>
            <person name="Klenk H.-P."/>
        </authorList>
    </citation>
    <scope>NUCLEOTIDE SEQUENCE [LARGE SCALE GENOMIC DNA]</scope>
    <source>
        <strain evidence="2 3">DSM 21863</strain>
    </source>
</reference>
<evidence type="ECO:0000313" key="3">
    <source>
        <dbReference type="Proteomes" id="UP000224130"/>
    </source>
</evidence>
<keyword evidence="3" id="KW-1185">Reference proteome</keyword>
<dbReference type="AlphaFoldDB" id="A0A2A9ETZ4"/>
<dbReference type="Pfam" id="PF14117">
    <property type="entry name" value="DUF4287"/>
    <property type="match status" value="1"/>
</dbReference>
<dbReference type="OrthoDB" id="4559052at2"/>
<dbReference type="EMBL" id="PDJJ01000001">
    <property type="protein sequence ID" value="PFG41705.1"/>
    <property type="molecule type" value="Genomic_DNA"/>
</dbReference>
<feature type="compositionally biased region" description="Basic and acidic residues" evidence="1">
    <location>
        <begin position="68"/>
        <end position="82"/>
    </location>
</feature>
<proteinExistence type="predicted"/>